<gene>
    <name evidence="4" type="ORF">AGRA3207_007089</name>
</gene>
<dbReference type="CDD" id="cd04301">
    <property type="entry name" value="NAT_SF"/>
    <property type="match status" value="1"/>
</dbReference>
<dbReference type="Pfam" id="PF24553">
    <property type="entry name" value="Rv0428c_C"/>
    <property type="match status" value="1"/>
</dbReference>
<dbReference type="InterPro" id="IPR056935">
    <property type="entry name" value="Rv0428c-like_C"/>
</dbReference>
<dbReference type="EMBL" id="CP059572">
    <property type="protein sequence ID" value="QXJ25574.1"/>
    <property type="molecule type" value="Genomic_DNA"/>
</dbReference>
<dbReference type="PANTHER" id="PTHR43420">
    <property type="entry name" value="ACETYLTRANSFERASE"/>
    <property type="match status" value="1"/>
</dbReference>
<name>A0ABX8R3F7_9ACTN</name>
<sequence length="252" mass="27814">MTSSAETLRGLHERAARALPAQHVEDVGGWSLRRAPGCAWWAGTVQPHGHAGPDEMLRRIVEAERYYAGHNMIARFEISPPACPDGLDTLLAERGYRRESLMSLQVALATDILEQAPAGALRVRLDDRPNDAWFEIWHTVLGHGRDRRAEWDMLDRIRQPSAYASATLGDDVVAVGRAVADTGWVGLFGMATLPEARGKGAARDLITAFAGWAASRADRMYLQVERANPPALRLYERAGFTEIAGYHYRAGE</sequence>
<organism evidence="4 5">
    <name type="scientific">Actinomadura graeca</name>
    <dbReference type="NCBI Taxonomy" id="2750812"/>
    <lineage>
        <taxon>Bacteria</taxon>
        <taxon>Bacillati</taxon>
        <taxon>Actinomycetota</taxon>
        <taxon>Actinomycetes</taxon>
        <taxon>Streptosporangiales</taxon>
        <taxon>Thermomonosporaceae</taxon>
        <taxon>Actinomadura</taxon>
    </lineage>
</organism>
<dbReference type="Gene3D" id="3.40.630.30">
    <property type="match status" value="1"/>
</dbReference>
<keyword evidence="5" id="KW-1185">Reference proteome</keyword>
<feature type="domain" description="N-acetyltransferase" evidence="3">
    <location>
        <begin position="121"/>
        <end position="252"/>
    </location>
</feature>
<protein>
    <submittedName>
        <fullName evidence="4">GNAT family N-acetyltransferase</fullName>
    </submittedName>
</protein>
<accession>A0ABX8R3F7</accession>
<dbReference type="InterPro" id="IPR016181">
    <property type="entry name" value="Acyl_CoA_acyltransferase"/>
</dbReference>
<keyword evidence="1" id="KW-0808">Transferase</keyword>
<evidence type="ECO:0000259" key="3">
    <source>
        <dbReference type="PROSITE" id="PS51186"/>
    </source>
</evidence>
<dbReference type="PROSITE" id="PS51186">
    <property type="entry name" value="GNAT"/>
    <property type="match status" value="1"/>
</dbReference>
<evidence type="ECO:0000256" key="2">
    <source>
        <dbReference type="ARBA" id="ARBA00023315"/>
    </source>
</evidence>
<dbReference type="InterPro" id="IPR000182">
    <property type="entry name" value="GNAT_dom"/>
</dbReference>
<reference evidence="4" key="1">
    <citation type="submission" date="2020-07" db="EMBL/GenBank/DDBJ databases">
        <authorList>
            <person name="Tarantini F.S."/>
            <person name="Hong K.W."/>
            <person name="Chan K.G."/>
        </authorList>
    </citation>
    <scope>NUCLEOTIDE SEQUENCE</scope>
    <source>
        <strain evidence="4">32-07</strain>
    </source>
</reference>
<keyword evidence="2" id="KW-0012">Acyltransferase</keyword>
<dbReference type="SUPFAM" id="SSF55729">
    <property type="entry name" value="Acyl-CoA N-acyltransferases (Nat)"/>
    <property type="match status" value="1"/>
</dbReference>
<dbReference type="InterPro" id="IPR050680">
    <property type="entry name" value="YpeA/RimI_acetyltransf"/>
</dbReference>
<evidence type="ECO:0000256" key="1">
    <source>
        <dbReference type="ARBA" id="ARBA00022679"/>
    </source>
</evidence>
<proteinExistence type="predicted"/>
<dbReference type="Proteomes" id="UP001049518">
    <property type="component" value="Chromosome"/>
</dbReference>
<evidence type="ECO:0000313" key="4">
    <source>
        <dbReference type="EMBL" id="QXJ25574.1"/>
    </source>
</evidence>
<evidence type="ECO:0000313" key="5">
    <source>
        <dbReference type="Proteomes" id="UP001049518"/>
    </source>
</evidence>